<dbReference type="EMBL" id="ML978072">
    <property type="protein sequence ID" value="KAF2012853.1"/>
    <property type="molecule type" value="Genomic_DNA"/>
</dbReference>
<feature type="domain" description="LysM" evidence="6">
    <location>
        <begin position="301"/>
        <end position="349"/>
    </location>
</feature>
<dbReference type="InterPro" id="IPR036779">
    <property type="entry name" value="LysM_dom_sf"/>
</dbReference>
<gene>
    <name evidence="7" type="ORF">BU24DRAFT_374667</name>
</gene>
<dbReference type="OrthoDB" id="2281372at2759"/>
<dbReference type="CDD" id="cd00118">
    <property type="entry name" value="LysM"/>
    <property type="match status" value="3"/>
</dbReference>
<dbReference type="Pfam" id="PF01476">
    <property type="entry name" value="LysM"/>
    <property type="match status" value="3"/>
</dbReference>
<dbReference type="AlphaFoldDB" id="A0A6A5XIS7"/>
<name>A0A6A5XIS7_9PLEO</name>
<feature type="region of interest" description="Disordered" evidence="4">
    <location>
        <begin position="358"/>
        <end position="378"/>
    </location>
</feature>
<feature type="domain" description="LysM" evidence="6">
    <location>
        <begin position="219"/>
        <end position="265"/>
    </location>
</feature>
<feature type="domain" description="LysM" evidence="6">
    <location>
        <begin position="392"/>
        <end position="438"/>
    </location>
</feature>
<feature type="compositionally biased region" description="Low complexity" evidence="4">
    <location>
        <begin position="363"/>
        <end position="373"/>
    </location>
</feature>
<dbReference type="GeneID" id="54281967"/>
<feature type="region of interest" description="Disordered" evidence="4">
    <location>
        <begin position="99"/>
        <end position="126"/>
    </location>
</feature>
<dbReference type="Proteomes" id="UP000799778">
    <property type="component" value="Unassembled WGS sequence"/>
</dbReference>
<evidence type="ECO:0000256" key="1">
    <source>
        <dbReference type="ARBA" id="ARBA00022669"/>
    </source>
</evidence>
<feature type="compositionally biased region" description="Low complexity" evidence="4">
    <location>
        <begin position="99"/>
        <end position="121"/>
    </location>
</feature>
<evidence type="ECO:0000313" key="7">
    <source>
        <dbReference type="EMBL" id="KAF2012853.1"/>
    </source>
</evidence>
<dbReference type="Gene3D" id="3.10.350.10">
    <property type="entry name" value="LysM domain"/>
    <property type="match status" value="5"/>
</dbReference>
<reference evidence="7" key="1">
    <citation type="journal article" date="2020" name="Stud. Mycol.">
        <title>101 Dothideomycetes genomes: a test case for predicting lifestyles and emergence of pathogens.</title>
        <authorList>
            <person name="Haridas S."/>
            <person name="Albert R."/>
            <person name="Binder M."/>
            <person name="Bloem J."/>
            <person name="Labutti K."/>
            <person name="Salamov A."/>
            <person name="Andreopoulos B."/>
            <person name="Baker S."/>
            <person name="Barry K."/>
            <person name="Bills G."/>
            <person name="Bluhm B."/>
            <person name="Cannon C."/>
            <person name="Castanera R."/>
            <person name="Culley D."/>
            <person name="Daum C."/>
            <person name="Ezra D."/>
            <person name="Gonzalez J."/>
            <person name="Henrissat B."/>
            <person name="Kuo A."/>
            <person name="Liang C."/>
            <person name="Lipzen A."/>
            <person name="Lutzoni F."/>
            <person name="Magnuson J."/>
            <person name="Mondo S."/>
            <person name="Nolan M."/>
            <person name="Ohm R."/>
            <person name="Pangilinan J."/>
            <person name="Park H.-J."/>
            <person name="Ramirez L."/>
            <person name="Alfaro M."/>
            <person name="Sun H."/>
            <person name="Tritt A."/>
            <person name="Yoshinaga Y."/>
            <person name="Zwiers L.-H."/>
            <person name="Turgeon B."/>
            <person name="Goodwin S."/>
            <person name="Spatafora J."/>
            <person name="Crous P."/>
            <person name="Grigoriev I."/>
        </authorList>
    </citation>
    <scope>NUCLEOTIDE SEQUENCE</scope>
    <source>
        <strain evidence="7">CBS 175.79</strain>
    </source>
</reference>
<keyword evidence="2 5" id="KW-0732">Signal</keyword>
<keyword evidence="1" id="KW-0147">Chitin-binding</keyword>
<dbReference type="InterPro" id="IPR052210">
    <property type="entry name" value="LysM1-like"/>
</dbReference>
<dbReference type="RefSeq" id="XP_033381192.1">
    <property type="nucleotide sequence ID" value="XM_033524570.1"/>
</dbReference>
<evidence type="ECO:0000256" key="5">
    <source>
        <dbReference type="SAM" id="SignalP"/>
    </source>
</evidence>
<dbReference type="SMART" id="SM00257">
    <property type="entry name" value="LysM"/>
    <property type="match status" value="4"/>
</dbReference>
<feature type="region of interest" description="Disordered" evidence="4">
    <location>
        <begin position="271"/>
        <end position="293"/>
    </location>
</feature>
<dbReference type="PANTHER" id="PTHR34997:SF2">
    <property type="entry name" value="LYSM DOMAIN-CONTAINING PROTEIN-RELATED"/>
    <property type="match status" value="1"/>
</dbReference>
<feature type="signal peptide" evidence="5">
    <location>
        <begin position="1"/>
        <end position="20"/>
    </location>
</feature>
<dbReference type="PANTHER" id="PTHR34997">
    <property type="entry name" value="AM15"/>
    <property type="match status" value="1"/>
</dbReference>
<proteinExistence type="predicted"/>
<sequence length="440" mass="46773">MVVLRFTVVWLLAVTSTARSLKRSNSRRQEGPVDPDTAKDCTYYDTALDSSFTCKFFEDNWIISHEDFVDWNPSVKSDCSGIKIGNSYCVEVNNGLPRPTSIKPTPTLPPSTTKPSSTGSPKPSPTQDGLIATCNKFYFAIAGDTCNKIVSAQGISLADFLAWNPAVGDDCSGLWAKTYYCVGIPGGGSITTRPPTPSTSSGPSKPSPTQDGLIATCNKFYFAVAGDTCNKIVSAHGISLSTFIAWNPAVGDDCSGLWAKTYYCVGIPGSTPSPSSSSPPKTTTPAGPSPTQDGIAKDCKVFYKAKGGDTCQKIVDSYGGTFGLADFLKWNPAVGSDCRGLLAEYYYCVGIPGTPTTKPPTTPSSTARPPTTTCNPSAPTPTQPGALCGCKKWHKVVQGNTCATIIQQYGIPAANFYAWNPEVGEGCKTLWRDYYVCVGR</sequence>
<dbReference type="SUPFAM" id="SSF54106">
    <property type="entry name" value="LysM domain"/>
    <property type="match status" value="3"/>
</dbReference>
<dbReference type="InterPro" id="IPR018392">
    <property type="entry name" value="LysM"/>
</dbReference>
<evidence type="ECO:0000259" key="6">
    <source>
        <dbReference type="PROSITE" id="PS51782"/>
    </source>
</evidence>
<feature type="compositionally biased region" description="Low complexity" evidence="4">
    <location>
        <begin position="271"/>
        <end position="291"/>
    </location>
</feature>
<keyword evidence="8" id="KW-1185">Reference proteome</keyword>
<dbReference type="PROSITE" id="PS51782">
    <property type="entry name" value="LYSM"/>
    <property type="match status" value="4"/>
</dbReference>
<feature type="chain" id="PRO_5025378769" evidence="5">
    <location>
        <begin position="21"/>
        <end position="440"/>
    </location>
</feature>
<keyword evidence="3" id="KW-0843">Virulence</keyword>
<feature type="domain" description="LysM" evidence="6">
    <location>
        <begin position="136"/>
        <end position="182"/>
    </location>
</feature>
<evidence type="ECO:0000256" key="2">
    <source>
        <dbReference type="ARBA" id="ARBA00022729"/>
    </source>
</evidence>
<protein>
    <submittedName>
        <fullName evidence="7">Carbohydrate-binding module family 50 protein</fullName>
    </submittedName>
</protein>
<evidence type="ECO:0000256" key="4">
    <source>
        <dbReference type="SAM" id="MobiDB-lite"/>
    </source>
</evidence>
<evidence type="ECO:0000256" key="3">
    <source>
        <dbReference type="ARBA" id="ARBA00023026"/>
    </source>
</evidence>
<organism evidence="7 8">
    <name type="scientific">Aaosphaeria arxii CBS 175.79</name>
    <dbReference type="NCBI Taxonomy" id="1450172"/>
    <lineage>
        <taxon>Eukaryota</taxon>
        <taxon>Fungi</taxon>
        <taxon>Dikarya</taxon>
        <taxon>Ascomycota</taxon>
        <taxon>Pezizomycotina</taxon>
        <taxon>Dothideomycetes</taxon>
        <taxon>Pleosporomycetidae</taxon>
        <taxon>Pleosporales</taxon>
        <taxon>Pleosporales incertae sedis</taxon>
        <taxon>Aaosphaeria</taxon>
    </lineage>
</organism>
<accession>A0A6A5XIS7</accession>
<evidence type="ECO:0000313" key="8">
    <source>
        <dbReference type="Proteomes" id="UP000799778"/>
    </source>
</evidence>
<dbReference type="GO" id="GO:0008061">
    <property type="term" value="F:chitin binding"/>
    <property type="evidence" value="ECO:0007669"/>
    <property type="project" value="UniProtKB-KW"/>
</dbReference>